<reference evidence="5" key="1">
    <citation type="submission" date="2021-01" db="EMBL/GenBank/DDBJ databases">
        <authorList>
            <person name="Corre E."/>
            <person name="Pelletier E."/>
            <person name="Niang G."/>
            <person name="Scheremetjew M."/>
            <person name="Finn R."/>
            <person name="Kale V."/>
            <person name="Holt S."/>
            <person name="Cochrane G."/>
            <person name="Meng A."/>
            <person name="Brown T."/>
            <person name="Cohen L."/>
        </authorList>
    </citation>
    <scope>NUCLEOTIDE SEQUENCE</scope>
</reference>
<feature type="region of interest" description="Disordered" evidence="3">
    <location>
        <begin position="388"/>
        <end position="417"/>
    </location>
</feature>
<dbReference type="InterPro" id="IPR058923">
    <property type="entry name" value="RCC1-like_dom"/>
</dbReference>
<dbReference type="SUPFAM" id="SSF50985">
    <property type="entry name" value="RCC1/BLIP-II"/>
    <property type="match status" value="2"/>
</dbReference>
<dbReference type="PANTHER" id="PTHR22870:SF408">
    <property type="entry name" value="OS09G0560450 PROTEIN"/>
    <property type="match status" value="1"/>
</dbReference>
<dbReference type="PANTHER" id="PTHR22870">
    <property type="entry name" value="REGULATOR OF CHROMOSOME CONDENSATION"/>
    <property type="match status" value="1"/>
</dbReference>
<dbReference type="InterPro" id="IPR000408">
    <property type="entry name" value="Reg_chr_condens"/>
</dbReference>
<evidence type="ECO:0000313" key="5">
    <source>
        <dbReference type="EMBL" id="CAE0317731.1"/>
    </source>
</evidence>
<name>A0A7S3I9M0_9CILI</name>
<keyword evidence="1" id="KW-0677">Repeat</keyword>
<dbReference type="EMBL" id="HBIF01001170">
    <property type="protein sequence ID" value="CAE0317731.1"/>
    <property type="molecule type" value="Transcribed_RNA"/>
</dbReference>
<feature type="compositionally biased region" description="Low complexity" evidence="3">
    <location>
        <begin position="397"/>
        <end position="417"/>
    </location>
</feature>
<feature type="repeat" description="RCC1" evidence="2">
    <location>
        <begin position="56"/>
        <end position="109"/>
    </location>
</feature>
<feature type="repeat" description="RCC1" evidence="2">
    <location>
        <begin position="162"/>
        <end position="217"/>
    </location>
</feature>
<feature type="repeat" description="RCC1" evidence="2">
    <location>
        <begin position="4"/>
        <end position="55"/>
    </location>
</feature>
<evidence type="ECO:0000256" key="3">
    <source>
        <dbReference type="SAM" id="MobiDB-lite"/>
    </source>
</evidence>
<dbReference type="AlphaFoldDB" id="A0A7S3I9M0"/>
<proteinExistence type="predicted"/>
<sequence>MNEPTTYVWGKNKDGELSIGSSKNIYLPQTIKGLKRKNIVMVNSGGQHSAAIDSSGKLYVCGSYLHGKLGIENLTTVSVLGFSIVPALKEKVVRQVACGDYHTLCLLENGQVYTWGGTLHKKLGQRGQRQLNKPGLVTAFEGMDIVYVDCGDFHSMALTKDGKVYSWGGGGSFFNRGQCGHGDNKDVESPREISAFRNKFVTHISCGGYHTLALTDTNEIYAWGSGLYGECGFGEFINTSSPKLVLMPWVKRRGEDHYGHVAQISAGGHHSMVLTSKGYVFSFGFASHGQLGIRSTVNQCEPQLVSDLRNKPIRMIATGWNHSLVLTYKGDVFVCGYGFFGQLGLGDDESRTKFTHISTLGSKKVERIYSGGNHSWALLDPAEPIRADYQPPSPVLSEPNSPVLSRSSSPVPSRTSPKLSIQRPEYVLQVAYSDVQYCHRFVRFRLREQTLEVGKAKAEEYVHEMYMSEQGLQYHRIQEDGEIVEETSVGPQVVSGGGANTFTCLLVCDPSKNEPPVEPNEEVEEPSETNFVLNPQQLRSDPVQAALSEWVRFFMQKVGENCISTPKFFELRPFSYAL</sequence>
<evidence type="ECO:0000256" key="2">
    <source>
        <dbReference type="PROSITE-ProRule" id="PRU00235"/>
    </source>
</evidence>
<dbReference type="InterPro" id="IPR051210">
    <property type="entry name" value="Ub_ligase/GEF_domain"/>
</dbReference>
<feature type="domain" description="RCC1-like" evidence="4">
    <location>
        <begin position="6"/>
        <end position="376"/>
    </location>
</feature>
<dbReference type="PRINTS" id="PR00633">
    <property type="entry name" value="RCCNDNSATION"/>
</dbReference>
<evidence type="ECO:0000256" key="1">
    <source>
        <dbReference type="ARBA" id="ARBA00022737"/>
    </source>
</evidence>
<feature type="repeat" description="RCC1" evidence="2">
    <location>
        <begin position="330"/>
        <end position="381"/>
    </location>
</feature>
<feature type="repeat" description="RCC1" evidence="2">
    <location>
        <begin position="278"/>
        <end position="329"/>
    </location>
</feature>
<feature type="repeat" description="RCC1" evidence="2">
    <location>
        <begin position="218"/>
        <end position="277"/>
    </location>
</feature>
<evidence type="ECO:0000259" key="4">
    <source>
        <dbReference type="Pfam" id="PF25390"/>
    </source>
</evidence>
<protein>
    <recommendedName>
        <fullName evidence="4">RCC1-like domain-containing protein</fullName>
    </recommendedName>
</protein>
<organism evidence="5">
    <name type="scientific">Fabrea salina</name>
    <dbReference type="NCBI Taxonomy" id="342563"/>
    <lineage>
        <taxon>Eukaryota</taxon>
        <taxon>Sar</taxon>
        <taxon>Alveolata</taxon>
        <taxon>Ciliophora</taxon>
        <taxon>Postciliodesmatophora</taxon>
        <taxon>Heterotrichea</taxon>
        <taxon>Heterotrichida</taxon>
        <taxon>Fabreidae</taxon>
        <taxon>Fabrea</taxon>
    </lineage>
</organism>
<dbReference type="PROSITE" id="PS50012">
    <property type="entry name" value="RCC1_3"/>
    <property type="match status" value="7"/>
</dbReference>
<feature type="repeat" description="RCC1" evidence="2">
    <location>
        <begin position="110"/>
        <end position="161"/>
    </location>
</feature>
<gene>
    <name evidence="5" type="ORF">FSAL1345_LOCUS1000</name>
</gene>
<dbReference type="PROSITE" id="PS00626">
    <property type="entry name" value="RCC1_2"/>
    <property type="match status" value="4"/>
</dbReference>
<dbReference type="InterPro" id="IPR009091">
    <property type="entry name" value="RCC1/BLIP-II"/>
</dbReference>
<dbReference type="Gene3D" id="2.130.10.30">
    <property type="entry name" value="Regulator of chromosome condensation 1/beta-lactamase-inhibitor protein II"/>
    <property type="match status" value="2"/>
</dbReference>
<dbReference type="Pfam" id="PF25390">
    <property type="entry name" value="WD40_RLD"/>
    <property type="match status" value="1"/>
</dbReference>
<accession>A0A7S3I9M0</accession>